<reference evidence="1" key="2">
    <citation type="journal article" date="2015" name="Data Brief">
        <title>Shoot transcriptome of the giant reed, Arundo donax.</title>
        <authorList>
            <person name="Barrero R.A."/>
            <person name="Guerrero F.D."/>
            <person name="Moolhuijzen P."/>
            <person name="Goolsby J.A."/>
            <person name="Tidwell J."/>
            <person name="Bellgard S.E."/>
            <person name="Bellgard M.I."/>
        </authorList>
    </citation>
    <scope>NUCLEOTIDE SEQUENCE</scope>
    <source>
        <tissue evidence="1">Shoot tissue taken approximately 20 cm above the soil surface</tissue>
    </source>
</reference>
<name>A0A0A9B3M6_ARUDO</name>
<protein>
    <submittedName>
        <fullName evidence="1">Uncharacterized protein</fullName>
    </submittedName>
</protein>
<evidence type="ECO:0000313" key="1">
    <source>
        <dbReference type="EMBL" id="JAD56738.1"/>
    </source>
</evidence>
<dbReference type="AlphaFoldDB" id="A0A0A9B3M6"/>
<organism evidence="1">
    <name type="scientific">Arundo donax</name>
    <name type="common">Giant reed</name>
    <name type="synonym">Donax arundinaceus</name>
    <dbReference type="NCBI Taxonomy" id="35708"/>
    <lineage>
        <taxon>Eukaryota</taxon>
        <taxon>Viridiplantae</taxon>
        <taxon>Streptophyta</taxon>
        <taxon>Embryophyta</taxon>
        <taxon>Tracheophyta</taxon>
        <taxon>Spermatophyta</taxon>
        <taxon>Magnoliopsida</taxon>
        <taxon>Liliopsida</taxon>
        <taxon>Poales</taxon>
        <taxon>Poaceae</taxon>
        <taxon>PACMAD clade</taxon>
        <taxon>Arundinoideae</taxon>
        <taxon>Arundineae</taxon>
        <taxon>Arundo</taxon>
    </lineage>
</organism>
<proteinExistence type="predicted"/>
<reference evidence="1" key="1">
    <citation type="submission" date="2014-09" db="EMBL/GenBank/DDBJ databases">
        <authorList>
            <person name="Magalhaes I.L.F."/>
            <person name="Oliveira U."/>
            <person name="Santos F.R."/>
            <person name="Vidigal T.H.D.A."/>
            <person name="Brescovit A.D."/>
            <person name="Santos A.J."/>
        </authorList>
    </citation>
    <scope>NUCLEOTIDE SEQUENCE</scope>
    <source>
        <tissue evidence="1">Shoot tissue taken approximately 20 cm above the soil surface</tissue>
    </source>
</reference>
<sequence>MNCFRSQINSDYFCSILISHQKQQSLCYVLHSPAQIPPARRQPPERMDA</sequence>
<dbReference type="EMBL" id="GBRH01241157">
    <property type="protein sequence ID" value="JAD56738.1"/>
    <property type="molecule type" value="Transcribed_RNA"/>
</dbReference>
<accession>A0A0A9B3M6</accession>